<comment type="caution">
    <text evidence="1">The sequence shown here is derived from an EMBL/GenBank/DDBJ whole genome shotgun (WGS) entry which is preliminary data.</text>
</comment>
<keyword evidence="2" id="KW-1185">Reference proteome</keyword>
<reference evidence="1" key="1">
    <citation type="submission" date="2018-03" db="EMBL/GenBank/DDBJ databases">
        <title>Genomic characterization of a polymicrobial infection associated with a disease outbreak in Pacific white shrimp (Litopenaeus vannamei).</title>
        <authorList>
            <person name="Turner J.W."/>
            <person name="Bachand P.T."/>
            <person name="Tallman J."/>
            <person name="Elledge N.C."/>
            <person name="Pinnell L.J."/>
            <person name="Laughlin R.C."/>
            <person name="Zimba P.V."/>
        </authorList>
    </citation>
    <scope>NUCLEOTIDE SEQUENCE</scope>
    <source>
        <strain evidence="1">Hep-2b-22</strain>
    </source>
</reference>
<gene>
    <name evidence="1" type="ORF">DA092_09195</name>
</gene>
<evidence type="ECO:0000313" key="1">
    <source>
        <dbReference type="EMBL" id="TMX75510.1"/>
    </source>
</evidence>
<proteinExistence type="predicted"/>
<dbReference type="Proteomes" id="UP000718715">
    <property type="component" value="Unassembled WGS sequence"/>
</dbReference>
<name>A0ACD3T049_PHODM</name>
<evidence type="ECO:0000313" key="2">
    <source>
        <dbReference type="Proteomes" id="UP000718715"/>
    </source>
</evidence>
<accession>A0ACD3T049</accession>
<sequence length="598" mass="67558">MVKYKCTLLVLLVLLVSGCGNDDSSITSGGDDPSIISGGDDSSIISGGDDSSIIGGGDDSSSSGDSIPVMNEHIEQSSSMVNLVSEDYVGKAPKIDFSIKGNEEKLAPRNIEIGAEEHIKFLFNDIILTKNDKSILIENYTPFLLDDFYAKINENIYYIKLDKVLSGYSKAEYSTNIDILSITPFFGDTMFQPVIIWGNEGDEVDSSKCLPVDSDRCYAWPTEEQQKIYERILVNMHNSFNSKYFLPLLKESYDQFCADGKYGCAAHGNKAHDNYLRMAIKGHQLKFSVLYHESDHVLGVGGNWANSGLDPMYTSEAISRGWASIWFGTISKDNDKFAPNSYDIYKTMFHEPAHGYNFDHESGMTYGFSEIYGRDFKNLHIPVSDVENISAKKTPDVILSKIGNQNGIISYEVLSKPDVDVFDINITVLNTQAISYEDRLYEYNGKVFYDIKFLKTPQTLTYIQLSSSNYDYMYTERLETEEIYPEDPVLVTPSGKQYYDLSIERINKDFEVKEAKYICPEQIKGSRASKKADSNELWDLYIKDTENTLKTSEYIGAEKWSDDTADVIDFSNHDSFVRNKISRSVKFNNDYGLICIKD</sequence>
<organism evidence="1 2">
    <name type="scientific">Photobacterium damselae</name>
    <dbReference type="NCBI Taxonomy" id="38293"/>
    <lineage>
        <taxon>Bacteria</taxon>
        <taxon>Pseudomonadati</taxon>
        <taxon>Pseudomonadota</taxon>
        <taxon>Gammaproteobacteria</taxon>
        <taxon>Vibrionales</taxon>
        <taxon>Vibrionaceae</taxon>
        <taxon>Photobacterium</taxon>
    </lineage>
</organism>
<dbReference type="EMBL" id="PZOJ01000087">
    <property type="protein sequence ID" value="TMX75510.1"/>
    <property type="molecule type" value="Genomic_DNA"/>
</dbReference>
<protein>
    <submittedName>
        <fullName evidence="1">Uncharacterized protein</fullName>
    </submittedName>
</protein>